<dbReference type="InterPro" id="IPR017853">
    <property type="entry name" value="GH"/>
</dbReference>
<accession>A0A9N9AF76</accession>
<name>A0A9N9AF76_9GLOM</name>
<keyword evidence="8" id="KW-1185">Reference proteome</keyword>
<dbReference type="GO" id="GO:0005975">
    <property type="term" value="P:carbohydrate metabolic process"/>
    <property type="evidence" value="ECO:0007669"/>
    <property type="project" value="InterPro"/>
</dbReference>
<evidence type="ECO:0000256" key="4">
    <source>
        <dbReference type="ARBA" id="ARBA00022729"/>
    </source>
</evidence>
<feature type="non-terminal residue" evidence="7">
    <location>
        <position position="158"/>
    </location>
</feature>
<dbReference type="InterPro" id="IPR015883">
    <property type="entry name" value="Glyco_hydro_20_cat"/>
</dbReference>
<dbReference type="GO" id="GO:0030203">
    <property type="term" value="P:glycosaminoglycan metabolic process"/>
    <property type="evidence" value="ECO:0007669"/>
    <property type="project" value="TreeGrafter"/>
</dbReference>
<dbReference type="PRINTS" id="PR00738">
    <property type="entry name" value="GLHYDRLASE20"/>
</dbReference>
<feature type="domain" description="Glycoside hydrolase family 20 catalytic" evidence="6">
    <location>
        <begin position="2"/>
        <end position="113"/>
    </location>
</feature>
<comment type="catalytic activity">
    <reaction evidence="1">
        <text>Hydrolysis of terminal non-reducing N-acetyl-D-hexosamine residues in N-acetyl-beta-D-hexosaminides.</text>
        <dbReference type="EC" id="3.2.1.52"/>
    </reaction>
</comment>
<evidence type="ECO:0000256" key="2">
    <source>
        <dbReference type="ARBA" id="ARBA00006285"/>
    </source>
</evidence>
<dbReference type="OrthoDB" id="428480at2759"/>
<keyword evidence="5" id="KW-0378">Hydrolase</keyword>
<dbReference type="Pfam" id="PF00728">
    <property type="entry name" value="Glyco_hydro_20"/>
    <property type="match status" value="1"/>
</dbReference>
<dbReference type="SUPFAM" id="SSF51445">
    <property type="entry name" value="(Trans)glycosidases"/>
    <property type="match status" value="1"/>
</dbReference>
<gene>
    <name evidence="7" type="ORF">AMORRO_LOCUS4530</name>
</gene>
<organism evidence="7 8">
    <name type="scientific">Acaulospora morrowiae</name>
    <dbReference type="NCBI Taxonomy" id="94023"/>
    <lineage>
        <taxon>Eukaryota</taxon>
        <taxon>Fungi</taxon>
        <taxon>Fungi incertae sedis</taxon>
        <taxon>Mucoromycota</taxon>
        <taxon>Glomeromycotina</taxon>
        <taxon>Glomeromycetes</taxon>
        <taxon>Diversisporales</taxon>
        <taxon>Acaulosporaceae</taxon>
        <taxon>Acaulospora</taxon>
    </lineage>
</organism>
<dbReference type="GO" id="GO:0004563">
    <property type="term" value="F:beta-N-acetylhexosaminidase activity"/>
    <property type="evidence" value="ECO:0007669"/>
    <property type="project" value="UniProtKB-EC"/>
</dbReference>
<evidence type="ECO:0000313" key="8">
    <source>
        <dbReference type="Proteomes" id="UP000789342"/>
    </source>
</evidence>
<evidence type="ECO:0000313" key="7">
    <source>
        <dbReference type="EMBL" id="CAG8527956.1"/>
    </source>
</evidence>
<keyword evidence="4" id="KW-0732">Signal</keyword>
<evidence type="ECO:0000259" key="6">
    <source>
        <dbReference type="Pfam" id="PF00728"/>
    </source>
</evidence>
<reference evidence="7" key="1">
    <citation type="submission" date="2021-06" db="EMBL/GenBank/DDBJ databases">
        <authorList>
            <person name="Kallberg Y."/>
            <person name="Tangrot J."/>
            <person name="Rosling A."/>
        </authorList>
    </citation>
    <scope>NUCLEOTIDE SEQUENCE</scope>
    <source>
        <strain evidence="7">CL551</strain>
    </source>
</reference>
<protein>
    <recommendedName>
        <fullName evidence="3">beta-N-acetylhexosaminidase</fullName>
        <ecNumber evidence="3">3.2.1.52</ecNumber>
    </recommendedName>
</protein>
<evidence type="ECO:0000256" key="3">
    <source>
        <dbReference type="ARBA" id="ARBA00012663"/>
    </source>
</evidence>
<evidence type="ECO:0000256" key="5">
    <source>
        <dbReference type="ARBA" id="ARBA00022801"/>
    </source>
</evidence>
<dbReference type="EMBL" id="CAJVPV010002508">
    <property type="protein sequence ID" value="CAG8527956.1"/>
    <property type="molecule type" value="Genomic_DNA"/>
</dbReference>
<comment type="caution">
    <text evidence="7">The sequence shown here is derived from an EMBL/GenBank/DDBJ whole genome shotgun (WGS) entry which is preliminary data.</text>
</comment>
<dbReference type="EC" id="3.2.1.52" evidence="3"/>
<proteinExistence type="inferred from homology"/>
<dbReference type="Proteomes" id="UP000789342">
    <property type="component" value="Unassembled WGS sequence"/>
</dbReference>
<dbReference type="PANTHER" id="PTHR22600:SF26">
    <property type="entry name" value="BETA-N-ACETYLHEXOSAMINIDASE"/>
    <property type="match status" value="1"/>
</dbReference>
<comment type="similarity">
    <text evidence="2">Belongs to the glycosyl hydrolase 20 family.</text>
</comment>
<dbReference type="AlphaFoldDB" id="A0A9N9AF76"/>
<dbReference type="InterPro" id="IPR025705">
    <property type="entry name" value="Beta_hexosaminidase_sua/sub"/>
</dbReference>
<evidence type="ECO:0000256" key="1">
    <source>
        <dbReference type="ARBA" id="ARBA00001231"/>
    </source>
</evidence>
<dbReference type="Gene3D" id="3.20.20.80">
    <property type="entry name" value="Glycosidases"/>
    <property type="match status" value="1"/>
</dbReference>
<dbReference type="PANTHER" id="PTHR22600">
    <property type="entry name" value="BETA-HEXOSAMINIDASE"/>
    <property type="match status" value="1"/>
</dbReference>
<dbReference type="GO" id="GO:0016020">
    <property type="term" value="C:membrane"/>
    <property type="evidence" value="ECO:0007669"/>
    <property type="project" value="TreeGrafter"/>
</dbReference>
<sequence>SDTLIQVWNDDKNLKKVADKGYKMIVGSSDYWYLDCGHGAWLGNFVNGTSWCDPYKTWQKVYSYNLTTGLTDKEAKLVIGGEVLLWSEQSDPTNFENMLWPRSSAAAEVLWSGVNNRSVVEALPRLHDWRFRMVKRGIKVEPLQPLWCVRNGGCDLPH</sequence>